<keyword evidence="3" id="KW-0479">Metal-binding</keyword>
<organism evidence="7 8">
    <name type="scientific">Conidiobolus coronatus (strain ATCC 28846 / CBS 209.66 / NRRL 28638)</name>
    <name type="common">Delacroixia coronata</name>
    <dbReference type="NCBI Taxonomy" id="796925"/>
    <lineage>
        <taxon>Eukaryota</taxon>
        <taxon>Fungi</taxon>
        <taxon>Fungi incertae sedis</taxon>
        <taxon>Zoopagomycota</taxon>
        <taxon>Entomophthoromycotina</taxon>
        <taxon>Entomophthoromycetes</taxon>
        <taxon>Entomophthorales</taxon>
        <taxon>Ancylistaceae</taxon>
        <taxon>Conidiobolus</taxon>
    </lineage>
</organism>
<dbReference type="PRINTS" id="PR00463">
    <property type="entry name" value="EP450I"/>
</dbReference>
<evidence type="ECO:0000256" key="4">
    <source>
        <dbReference type="ARBA" id="ARBA00023002"/>
    </source>
</evidence>
<dbReference type="SUPFAM" id="SSF48264">
    <property type="entry name" value="Cytochrome P450"/>
    <property type="match status" value="1"/>
</dbReference>
<dbReference type="EMBL" id="KQ964448">
    <property type="protein sequence ID" value="KXN72743.1"/>
    <property type="molecule type" value="Genomic_DNA"/>
</dbReference>
<keyword evidence="4" id="KW-0560">Oxidoreductase</keyword>
<evidence type="ECO:0000256" key="3">
    <source>
        <dbReference type="ARBA" id="ARBA00022723"/>
    </source>
</evidence>
<dbReference type="PANTHER" id="PTHR24291:SF50">
    <property type="entry name" value="BIFUNCTIONAL ALBAFLAVENONE MONOOXYGENASE_TERPENE SYNTHASE"/>
    <property type="match status" value="1"/>
</dbReference>
<dbReference type="OrthoDB" id="1470350at2759"/>
<dbReference type="GO" id="GO:0004497">
    <property type="term" value="F:monooxygenase activity"/>
    <property type="evidence" value="ECO:0007669"/>
    <property type="project" value="UniProtKB-KW"/>
</dbReference>
<keyword evidence="5" id="KW-0408">Iron</keyword>
<evidence type="ECO:0000256" key="5">
    <source>
        <dbReference type="ARBA" id="ARBA00023004"/>
    </source>
</evidence>
<protein>
    <submittedName>
        <fullName evidence="7">Cytochrome P450</fullName>
    </submittedName>
</protein>
<dbReference type="InterPro" id="IPR001128">
    <property type="entry name" value="Cyt_P450"/>
</dbReference>
<evidence type="ECO:0000256" key="1">
    <source>
        <dbReference type="ARBA" id="ARBA00010617"/>
    </source>
</evidence>
<sequence length="333" mass="38961">EWKRHRKVINPIFNQTWNTELFGECVRDVVSEWEKQAGSEIKVHDIIQRMTLDVFGRAIFDVNFDAVKDKSSRLYNLYNDITDKIAGQALYLVAPFMEHVPYFRRHKLAQQLNEYHEFVEEMIKIKKKQYHESSEKPKDLITALIESNEKEVEFKLTNDEIRDNITIFILAGHDTTSNTLSTTLYYLARYPEIQDKLRKEVLEALGHPIDLTTPTVDQLKNIHYMDMVNKESMRIMATAGVLQRDTAQNHTLSNGLTIPKGTSLFLHLWGLHKNSSAFHKPDEFNPNRFSDFIAKKVFEFSINKINPDYEKLRITPFGIVRPLDLHLVIKLRQ</sequence>
<dbReference type="InterPro" id="IPR002401">
    <property type="entry name" value="Cyt_P450_E_grp-I"/>
</dbReference>
<dbReference type="GO" id="GO:0020037">
    <property type="term" value="F:heme binding"/>
    <property type="evidence" value="ECO:0007669"/>
    <property type="project" value="InterPro"/>
</dbReference>
<feature type="non-terminal residue" evidence="7">
    <location>
        <position position="1"/>
    </location>
</feature>
<accession>A0A137PCM9</accession>
<keyword evidence="2" id="KW-0349">Heme</keyword>
<evidence type="ECO:0000256" key="6">
    <source>
        <dbReference type="ARBA" id="ARBA00023033"/>
    </source>
</evidence>
<comment type="similarity">
    <text evidence="1">Belongs to the cytochrome P450 family.</text>
</comment>
<dbReference type="GO" id="GO:0016705">
    <property type="term" value="F:oxidoreductase activity, acting on paired donors, with incorporation or reduction of molecular oxygen"/>
    <property type="evidence" value="ECO:0007669"/>
    <property type="project" value="InterPro"/>
</dbReference>
<gene>
    <name evidence="7" type="ORF">CONCODRAFT_77675</name>
</gene>
<keyword evidence="6" id="KW-0503">Monooxygenase</keyword>
<dbReference type="PANTHER" id="PTHR24291">
    <property type="entry name" value="CYTOCHROME P450 FAMILY 4"/>
    <property type="match status" value="1"/>
</dbReference>
<evidence type="ECO:0000256" key="2">
    <source>
        <dbReference type="ARBA" id="ARBA00022617"/>
    </source>
</evidence>
<reference evidence="7 8" key="1">
    <citation type="journal article" date="2015" name="Genome Biol. Evol.">
        <title>Phylogenomic analyses indicate that early fungi evolved digesting cell walls of algal ancestors of land plants.</title>
        <authorList>
            <person name="Chang Y."/>
            <person name="Wang S."/>
            <person name="Sekimoto S."/>
            <person name="Aerts A.L."/>
            <person name="Choi C."/>
            <person name="Clum A."/>
            <person name="LaButti K.M."/>
            <person name="Lindquist E.A."/>
            <person name="Yee Ngan C."/>
            <person name="Ohm R.A."/>
            <person name="Salamov A.A."/>
            <person name="Grigoriev I.V."/>
            <person name="Spatafora J.W."/>
            <person name="Berbee M.L."/>
        </authorList>
    </citation>
    <scope>NUCLEOTIDE SEQUENCE [LARGE SCALE GENOMIC DNA]</scope>
    <source>
        <strain evidence="7 8">NRRL 28638</strain>
    </source>
</reference>
<dbReference type="Gene3D" id="1.10.630.10">
    <property type="entry name" value="Cytochrome P450"/>
    <property type="match status" value="1"/>
</dbReference>
<dbReference type="AlphaFoldDB" id="A0A137PCM9"/>
<keyword evidence="8" id="KW-1185">Reference proteome</keyword>
<proteinExistence type="inferred from homology"/>
<name>A0A137PCM9_CONC2</name>
<dbReference type="GO" id="GO:0005506">
    <property type="term" value="F:iron ion binding"/>
    <property type="evidence" value="ECO:0007669"/>
    <property type="project" value="InterPro"/>
</dbReference>
<evidence type="ECO:0000313" key="7">
    <source>
        <dbReference type="EMBL" id="KXN72743.1"/>
    </source>
</evidence>
<dbReference type="Pfam" id="PF00067">
    <property type="entry name" value="p450"/>
    <property type="match status" value="1"/>
</dbReference>
<dbReference type="Proteomes" id="UP000070444">
    <property type="component" value="Unassembled WGS sequence"/>
</dbReference>
<evidence type="ECO:0000313" key="8">
    <source>
        <dbReference type="Proteomes" id="UP000070444"/>
    </source>
</evidence>
<dbReference type="InterPro" id="IPR036396">
    <property type="entry name" value="Cyt_P450_sf"/>
</dbReference>
<dbReference type="InterPro" id="IPR050196">
    <property type="entry name" value="Cytochrome_P450_Monoox"/>
</dbReference>